<reference evidence="2" key="2">
    <citation type="submission" date="2015-06" db="UniProtKB">
        <authorList>
            <consortium name="EnsemblMetazoa"/>
        </authorList>
    </citation>
    <scope>IDENTIFICATION</scope>
</reference>
<dbReference type="EMBL" id="CAEY01000163">
    <property type="status" value="NOT_ANNOTATED_CDS"/>
    <property type="molecule type" value="Genomic_DNA"/>
</dbReference>
<keyword evidence="3" id="KW-1185">Reference proteome</keyword>
<dbReference type="HOGENOM" id="CLU_3016826_0_0_1"/>
<reference evidence="3" key="1">
    <citation type="submission" date="2011-08" db="EMBL/GenBank/DDBJ databases">
        <authorList>
            <person name="Rombauts S."/>
        </authorList>
    </citation>
    <scope>NUCLEOTIDE SEQUENCE</scope>
    <source>
        <strain evidence="3">London</strain>
    </source>
</reference>
<sequence>MKIHNVSIGCHRKENGKRDASKKRQSGHCLVYRYPGHYLLGFKPISFCLCIAGKYK</sequence>
<evidence type="ECO:0000313" key="2">
    <source>
        <dbReference type="EnsemblMetazoa" id="tetur13g00470.1"/>
    </source>
</evidence>
<dbReference type="EnsemblMetazoa" id="tetur13g00470.1">
    <property type="protein sequence ID" value="tetur13g00470.1"/>
    <property type="gene ID" value="tetur13g00470"/>
</dbReference>
<protein>
    <submittedName>
        <fullName evidence="2">Uncharacterized protein</fullName>
    </submittedName>
</protein>
<dbReference type="AlphaFoldDB" id="T1KJM4"/>
<organism evidence="2 3">
    <name type="scientific">Tetranychus urticae</name>
    <name type="common">Two-spotted spider mite</name>
    <dbReference type="NCBI Taxonomy" id="32264"/>
    <lineage>
        <taxon>Eukaryota</taxon>
        <taxon>Metazoa</taxon>
        <taxon>Ecdysozoa</taxon>
        <taxon>Arthropoda</taxon>
        <taxon>Chelicerata</taxon>
        <taxon>Arachnida</taxon>
        <taxon>Acari</taxon>
        <taxon>Acariformes</taxon>
        <taxon>Trombidiformes</taxon>
        <taxon>Prostigmata</taxon>
        <taxon>Eleutherengona</taxon>
        <taxon>Raphignathae</taxon>
        <taxon>Tetranychoidea</taxon>
        <taxon>Tetranychidae</taxon>
        <taxon>Tetranychus</taxon>
    </lineage>
</organism>
<name>T1KJM4_TETUR</name>
<accession>T1KJM4</accession>
<feature type="region of interest" description="Disordered" evidence="1">
    <location>
        <begin position="1"/>
        <end position="22"/>
    </location>
</feature>
<dbReference type="Proteomes" id="UP000015104">
    <property type="component" value="Unassembled WGS sequence"/>
</dbReference>
<proteinExistence type="predicted"/>
<evidence type="ECO:0000256" key="1">
    <source>
        <dbReference type="SAM" id="MobiDB-lite"/>
    </source>
</evidence>
<evidence type="ECO:0000313" key="3">
    <source>
        <dbReference type="Proteomes" id="UP000015104"/>
    </source>
</evidence>